<sequence>MSTETFERFLRLEAILYRTGLSRATIYRKMAEGSFPNRVRLSPRCNGWREAEVERWLANPAAYRAHNEPAEPANRS</sequence>
<dbReference type="PANTHER" id="PTHR36154">
    <property type="entry name" value="DNA-BINDING TRANSCRIPTIONAL ACTIVATOR ALPA"/>
    <property type="match status" value="1"/>
</dbReference>
<dbReference type="PANTHER" id="PTHR36154:SF1">
    <property type="entry name" value="DNA-BINDING TRANSCRIPTIONAL ACTIVATOR ALPA"/>
    <property type="match status" value="1"/>
</dbReference>
<reference evidence="2" key="1">
    <citation type="submission" date="2017-04" db="EMBL/GenBank/DDBJ databases">
        <authorList>
            <person name="Varghese N."/>
            <person name="Submissions S."/>
        </authorList>
    </citation>
    <scope>NUCLEOTIDE SEQUENCE [LARGE SCALE GENOMIC DNA]</scope>
    <source>
        <strain evidence="2">UI2</strain>
    </source>
</reference>
<name>A0A1Y6FU03_9SPHN</name>
<dbReference type="InterPro" id="IPR010260">
    <property type="entry name" value="AlpA"/>
</dbReference>
<dbReference type="GeneID" id="303002288"/>
<keyword evidence="2" id="KW-1185">Reference proteome</keyword>
<organism evidence="1 2">
    <name type="scientific">Sphingopyxis terrae subsp. ummariensis</name>
    <dbReference type="NCBI Taxonomy" id="429001"/>
    <lineage>
        <taxon>Bacteria</taxon>
        <taxon>Pseudomonadati</taxon>
        <taxon>Pseudomonadota</taxon>
        <taxon>Alphaproteobacteria</taxon>
        <taxon>Sphingomonadales</taxon>
        <taxon>Sphingomonadaceae</taxon>
        <taxon>Sphingopyxis</taxon>
    </lineage>
</organism>
<dbReference type="RefSeq" id="WP_086456855.1">
    <property type="nucleotide sequence ID" value="NZ_FXWL01000002.1"/>
</dbReference>
<evidence type="ECO:0000313" key="1">
    <source>
        <dbReference type="EMBL" id="SMQ76362.1"/>
    </source>
</evidence>
<dbReference type="InterPro" id="IPR052931">
    <property type="entry name" value="Prophage_regulatory_activator"/>
</dbReference>
<evidence type="ECO:0000313" key="2">
    <source>
        <dbReference type="Proteomes" id="UP000194469"/>
    </source>
</evidence>
<dbReference type="Pfam" id="PF05930">
    <property type="entry name" value="Phage_AlpA"/>
    <property type="match status" value="1"/>
</dbReference>
<accession>A0A1Y6FU03</accession>
<gene>
    <name evidence="1" type="ORF">SAMN06295984_1803</name>
</gene>
<dbReference type="Gene3D" id="1.10.238.160">
    <property type="match status" value="1"/>
</dbReference>
<dbReference type="AlphaFoldDB" id="A0A1Y6FU03"/>
<proteinExistence type="predicted"/>
<dbReference type="EMBL" id="FXWL01000002">
    <property type="protein sequence ID" value="SMQ76362.1"/>
    <property type="molecule type" value="Genomic_DNA"/>
</dbReference>
<protein>
    <submittedName>
        <fullName evidence="1">Transcriptional regulator, AlpA family</fullName>
    </submittedName>
</protein>
<dbReference type="Proteomes" id="UP000194469">
    <property type="component" value="Unassembled WGS sequence"/>
</dbReference>